<evidence type="ECO:0000313" key="2">
    <source>
        <dbReference type="Proteomes" id="UP000807306"/>
    </source>
</evidence>
<dbReference type="EMBL" id="MU157862">
    <property type="protein sequence ID" value="KAF9527289.1"/>
    <property type="molecule type" value="Genomic_DNA"/>
</dbReference>
<gene>
    <name evidence="1" type="ORF">CPB83DRAFT_836664</name>
</gene>
<dbReference type="OrthoDB" id="3218112at2759"/>
<name>A0A9P6EEG2_9AGAR</name>
<evidence type="ECO:0000313" key="1">
    <source>
        <dbReference type="EMBL" id="KAF9527289.1"/>
    </source>
</evidence>
<dbReference type="AlphaFoldDB" id="A0A9P6EEG2"/>
<accession>A0A9P6EEG2</accession>
<protein>
    <recommendedName>
        <fullName evidence="3">BTB domain-containing protein</fullName>
    </recommendedName>
</protein>
<comment type="caution">
    <text evidence="1">The sequence shown here is derived from an EMBL/GenBank/DDBJ whole genome shotgun (WGS) entry which is preliminary data.</text>
</comment>
<reference evidence="1" key="1">
    <citation type="submission" date="2020-11" db="EMBL/GenBank/DDBJ databases">
        <authorList>
            <consortium name="DOE Joint Genome Institute"/>
            <person name="Ahrendt S."/>
            <person name="Riley R."/>
            <person name="Andreopoulos W."/>
            <person name="Labutti K."/>
            <person name="Pangilinan J."/>
            <person name="Ruiz-Duenas F.J."/>
            <person name="Barrasa J.M."/>
            <person name="Sanchez-Garcia M."/>
            <person name="Camarero S."/>
            <person name="Miyauchi S."/>
            <person name="Serrano A."/>
            <person name="Linde D."/>
            <person name="Babiker R."/>
            <person name="Drula E."/>
            <person name="Ayuso-Fernandez I."/>
            <person name="Pacheco R."/>
            <person name="Padilla G."/>
            <person name="Ferreira P."/>
            <person name="Barriuso J."/>
            <person name="Kellner H."/>
            <person name="Castanera R."/>
            <person name="Alfaro M."/>
            <person name="Ramirez L."/>
            <person name="Pisabarro A.G."/>
            <person name="Kuo A."/>
            <person name="Tritt A."/>
            <person name="Lipzen A."/>
            <person name="He G."/>
            <person name="Yan M."/>
            <person name="Ng V."/>
            <person name="Cullen D."/>
            <person name="Martin F."/>
            <person name="Rosso M.-N."/>
            <person name="Henrissat B."/>
            <person name="Hibbett D."/>
            <person name="Martinez A.T."/>
            <person name="Grigoriev I.V."/>
        </authorList>
    </citation>
    <scope>NUCLEOTIDE SEQUENCE</scope>
    <source>
        <strain evidence="1">CBS 506.95</strain>
    </source>
</reference>
<organism evidence="1 2">
    <name type="scientific">Crepidotus variabilis</name>
    <dbReference type="NCBI Taxonomy" id="179855"/>
    <lineage>
        <taxon>Eukaryota</taxon>
        <taxon>Fungi</taxon>
        <taxon>Dikarya</taxon>
        <taxon>Basidiomycota</taxon>
        <taxon>Agaricomycotina</taxon>
        <taxon>Agaricomycetes</taxon>
        <taxon>Agaricomycetidae</taxon>
        <taxon>Agaricales</taxon>
        <taxon>Agaricineae</taxon>
        <taxon>Crepidotaceae</taxon>
        <taxon>Crepidotus</taxon>
    </lineage>
</organism>
<evidence type="ECO:0008006" key="3">
    <source>
        <dbReference type="Google" id="ProtNLM"/>
    </source>
</evidence>
<proteinExistence type="predicted"/>
<sequence length="298" mass="34210">MANQPARKRTRQDSIEDDKSLVLIATTASRSPDYWFTDGSVVLQAELTQFRVHTSMLLLYSSVFRDKLRELETKELVEGCPVLHLSDSAGEVTNMLFGFYHSLVKKYDIEFQYKSGLEVMRAVYPSTLEKWYSRNVPAIFKYKTDIIDCINLALKLGIQSLLPAAYLTICHDFDLILNGARRPDGSHVQLPFHVHRVIIQGRDRMLKDEPHKTLAWITQPSADVLKHCLGPSRCSATRTQAMVYLYRHSHNGKFGFWNVNNALPQNTTSHQIHEKGCLEMWEDLPAYFGLPPWNDIIQ</sequence>
<dbReference type="Proteomes" id="UP000807306">
    <property type="component" value="Unassembled WGS sequence"/>
</dbReference>
<keyword evidence="2" id="KW-1185">Reference proteome</keyword>